<accession>A0AA38Y4N7</accession>
<evidence type="ECO:0000313" key="4">
    <source>
        <dbReference type="EMBL" id="KAJ9635290.1"/>
    </source>
</evidence>
<evidence type="ECO:0000256" key="3">
    <source>
        <dbReference type="SAM" id="SignalP"/>
    </source>
</evidence>
<evidence type="ECO:0000256" key="1">
    <source>
        <dbReference type="SAM" id="Coils"/>
    </source>
</evidence>
<gene>
    <name evidence="4" type="ORF">H2204_005851</name>
</gene>
<protein>
    <submittedName>
        <fullName evidence="4">Uncharacterized protein</fullName>
    </submittedName>
</protein>
<feature type="chain" id="PRO_5041211664" evidence="3">
    <location>
        <begin position="18"/>
        <end position="350"/>
    </location>
</feature>
<dbReference type="Proteomes" id="UP001172681">
    <property type="component" value="Unassembled WGS sequence"/>
</dbReference>
<evidence type="ECO:0000256" key="2">
    <source>
        <dbReference type="SAM" id="MobiDB-lite"/>
    </source>
</evidence>
<dbReference type="EMBL" id="JAPDRN010000034">
    <property type="protein sequence ID" value="KAJ9635290.1"/>
    <property type="molecule type" value="Genomic_DNA"/>
</dbReference>
<keyword evidence="3" id="KW-0732">Signal</keyword>
<evidence type="ECO:0000313" key="5">
    <source>
        <dbReference type="Proteomes" id="UP001172681"/>
    </source>
</evidence>
<organism evidence="4 5">
    <name type="scientific">Knufia peltigerae</name>
    <dbReference type="NCBI Taxonomy" id="1002370"/>
    <lineage>
        <taxon>Eukaryota</taxon>
        <taxon>Fungi</taxon>
        <taxon>Dikarya</taxon>
        <taxon>Ascomycota</taxon>
        <taxon>Pezizomycotina</taxon>
        <taxon>Eurotiomycetes</taxon>
        <taxon>Chaetothyriomycetidae</taxon>
        <taxon>Chaetothyriales</taxon>
        <taxon>Trichomeriaceae</taxon>
        <taxon>Knufia</taxon>
    </lineage>
</organism>
<feature type="region of interest" description="Disordered" evidence="2">
    <location>
        <begin position="162"/>
        <end position="235"/>
    </location>
</feature>
<comment type="caution">
    <text evidence="4">The sequence shown here is derived from an EMBL/GenBank/DDBJ whole genome shotgun (WGS) entry which is preliminary data.</text>
</comment>
<feature type="signal peptide" evidence="3">
    <location>
        <begin position="1"/>
        <end position="17"/>
    </location>
</feature>
<sequence length="350" mass="38530">MQIILAGFLAGTATVTAEDEDMSLSSQCLGREPSTGKKSDVGYITCAKAITPLPRPVEQSNLLQVSSVFHGATNKQRHTRDIGVVQSICYACVWKQAKEEKKEVIAFHVQQQEDPETLSTLSGMFRASLGIDVGLGIRFTFDSALYHLRSVPLEHQECMKQAESGSLVQQSDEGEVSPALPEKDEHLAPGEAAISGAEAEEEDSDTSLSPDDSNPAISTRIASTSTAGTSDHTHKQNVEIEKRLVAKKQQVIIDQLQEGLEEEQDLSQSLYLQLNSYERETKVLQDELTQARIRLAQYEEQSDDKDVKIGVLKRQVAARDEQLVSVKSKAAVTAQQLERLLQNLVIISNR</sequence>
<keyword evidence="5" id="KW-1185">Reference proteome</keyword>
<feature type="coiled-coil region" evidence="1">
    <location>
        <begin position="260"/>
        <end position="301"/>
    </location>
</feature>
<reference evidence="4" key="1">
    <citation type="submission" date="2022-10" db="EMBL/GenBank/DDBJ databases">
        <title>Culturing micro-colonial fungi from biological soil crusts in the Mojave desert and describing Neophaeococcomyces mojavensis, and introducing the new genera and species Taxawa tesnikishii.</title>
        <authorList>
            <person name="Kurbessoian T."/>
            <person name="Stajich J.E."/>
        </authorList>
    </citation>
    <scope>NUCLEOTIDE SEQUENCE</scope>
    <source>
        <strain evidence="4">TK_35</strain>
    </source>
</reference>
<feature type="compositionally biased region" description="Polar residues" evidence="2">
    <location>
        <begin position="206"/>
        <end position="230"/>
    </location>
</feature>
<keyword evidence="1" id="KW-0175">Coiled coil</keyword>
<name>A0AA38Y4N7_9EURO</name>
<proteinExistence type="predicted"/>
<dbReference type="AlphaFoldDB" id="A0AA38Y4N7"/>